<dbReference type="InterPro" id="IPR001279">
    <property type="entry name" value="Metallo-B-lactamas"/>
</dbReference>
<reference evidence="3" key="1">
    <citation type="submission" date="2015-12" db="EMBL/GenBank/DDBJ databases">
        <title>Genome sequence of a biocontrol rhizobacterium Chryseobacterium kwangjuense strain KJ1R5 isolated from pepper (Capsicum annuum L.).</title>
        <authorList>
            <person name="Jeong J.-J."/>
            <person name="Park H."/>
            <person name="Mannaa M."/>
            <person name="Sang M.K."/>
            <person name="Choi I.-G."/>
            <person name="Kim K.D."/>
        </authorList>
    </citation>
    <scope>NUCLEOTIDE SEQUENCE [LARGE SCALE GENOMIC DNA]</scope>
    <source>
        <strain evidence="3">KJ1R5</strain>
    </source>
</reference>
<name>A0A135W6Q6_9FLAO</name>
<protein>
    <submittedName>
        <fullName evidence="2">MBL fold metallo-hydrolase</fullName>
    </submittedName>
</protein>
<dbReference type="InterPro" id="IPR012674">
    <property type="entry name" value="Calycin"/>
</dbReference>
<dbReference type="PANTHER" id="PTHR42951:SF14">
    <property type="entry name" value="METALLO-BETA-LACTAMASE SUPERFAMILY PROTEIN"/>
    <property type="match status" value="1"/>
</dbReference>
<evidence type="ECO:0000313" key="2">
    <source>
        <dbReference type="EMBL" id="KXH80412.1"/>
    </source>
</evidence>
<dbReference type="CDD" id="cd07739">
    <property type="entry name" value="metallo-hydrolase-like_MBL-fold"/>
    <property type="match status" value="1"/>
</dbReference>
<sequence>MLKKKLLSLMAVFGLAGIVLAGGLKIKVYNPGAKAIFPITSTIIYGEKDAMLIDAQFQKQYAEELVKEIKATGKNLRTVFISHSDPDFYFGVDVIRKAFPNVKIISTAQTAYLIAASKDDKLEVWKPQLEGDAPSEVIVPEAVNVIPDLEGNKIEIKQNAEDPAHSFVWIPSLKTIAGGISVSVDSHIWMADTQSMKAIDQWIAQIDAMKALKPEQVVPSHFAKLSLSPKSLDFMKTYLENYQEAISKNKTSSSGVVDFMLKKYQDLPGKEELEMGTKVFFREMNWDLKSPYPAIGHQMEADFGTLKFTLDFKDNKEMSFTRISGSVKGNTDTVQYTAVEVAKNVFMIYWHEPKAGSNVTHIQDYNKNIVYTNIAEPDGTFKHLKGTLKILK</sequence>
<keyword evidence="2" id="KW-0378">Hydrolase</keyword>
<accession>A0A135W6Q6</accession>
<dbReference type="InterPro" id="IPR050855">
    <property type="entry name" value="NDM-1-like"/>
</dbReference>
<dbReference type="GO" id="GO:0016787">
    <property type="term" value="F:hydrolase activity"/>
    <property type="evidence" value="ECO:0007669"/>
    <property type="project" value="UniProtKB-KW"/>
</dbReference>
<dbReference type="Proteomes" id="UP000070513">
    <property type="component" value="Unassembled WGS sequence"/>
</dbReference>
<dbReference type="InterPro" id="IPR053892">
    <property type="entry name" value="MoaF-like"/>
</dbReference>
<dbReference type="Gene3D" id="2.40.128.20">
    <property type="match status" value="1"/>
</dbReference>
<evidence type="ECO:0000259" key="1">
    <source>
        <dbReference type="SMART" id="SM00849"/>
    </source>
</evidence>
<dbReference type="Pfam" id="PF22036">
    <property type="entry name" value="MoaF_like"/>
    <property type="match status" value="1"/>
</dbReference>
<organism evidence="2 3">
    <name type="scientific">Chryseobacterium kwangjuense</name>
    <dbReference type="NCBI Taxonomy" id="267125"/>
    <lineage>
        <taxon>Bacteria</taxon>
        <taxon>Pseudomonadati</taxon>
        <taxon>Bacteroidota</taxon>
        <taxon>Flavobacteriia</taxon>
        <taxon>Flavobacteriales</taxon>
        <taxon>Weeksellaceae</taxon>
        <taxon>Chryseobacterium group</taxon>
        <taxon>Chryseobacterium</taxon>
    </lineage>
</organism>
<dbReference type="AlphaFoldDB" id="A0A135W6Q6"/>
<dbReference type="Gene3D" id="3.60.15.10">
    <property type="entry name" value="Ribonuclease Z/Hydroxyacylglutathione hydrolase-like"/>
    <property type="match status" value="1"/>
</dbReference>
<reference evidence="2 3" key="2">
    <citation type="journal article" date="2016" name="Genome Announc.">
        <title>Draft Genome Sequence of a Biocontrol Rhizobacterium, Chryseobacterium kwangjuense Strain KJ1R5, Isolated from Pepper (Capsicum annuum).</title>
        <authorList>
            <person name="Jeong J.J."/>
            <person name="Park H."/>
            <person name="Park B.H."/>
            <person name="Mannaa M."/>
            <person name="Sang M.K."/>
            <person name="Choi I.G."/>
            <person name="Kim K.D."/>
        </authorList>
    </citation>
    <scope>NUCLEOTIDE SEQUENCE [LARGE SCALE GENOMIC DNA]</scope>
    <source>
        <strain evidence="2 3">KJ1R5</strain>
    </source>
</reference>
<comment type="caution">
    <text evidence="2">The sequence shown here is derived from an EMBL/GenBank/DDBJ whole genome shotgun (WGS) entry which is preliminary data.</text>
</comment>
<gene>
    <name evidence="2" type="ORF">AU378_18530</name>
</gene>
<dbReference type="SMART" id="SM00849">
    <property type="entry name" value="Lactamase_B"/>
    <property type="match status" value="1"/>
</dbReference>
<evidence type="ECO:0000313" key="3">
    <source>
        <dbReference type="Proteomes" id="UP000070513"/>
    </source>
</evidence>
<dbReference type="RefSeq" id="WP_062652901.1">
    <property type="nucleotide sequence ID" value="NZ_LPUR01000017.1"/>
</dbReference>
<dbReference type="OrthoDB" id="8441428at2"/>
<proteinExistence type="predicted"/>
<dbReference type="SUPFAM" id="SSF56281">
    <property type="entry name" value="Metallo-hydrolase/oxidoreductase"/>
    <property type="match status" value="1"/>
</dbReference>
<dbReference type="Pfam" id="PF00753">
    <property type="entry name" value="Lactamase_B"/>
    <property type="match status" value="1"/>
</dbReference>
<dbReference type="EMBL" id="LPUR01000017">
    <property type="protein sequence ID" value="KXH80412.1"/>
    <property type="molecule type" value="Genomic_DNA"/>
</dbReference>
<dbReference type="InterPro" id="IPR036866">
    <property type="entry name" value="RibonucZ/Hydroxyglut_hydro"/>
</dbReference>
<feature type="domain" description="Metallo-beta-lactamase" evidence="1">
    <location>
        <begin position="38"/>
        <end position="221"/>
    </location>
</feature>
<dbReference type="PANTHER" id="PTHR42951">
    <property type="entry name" value="METALLO-BETA-LACTAMASE DOMAIN-CONTAINING"/>
    <property type="match status" value="1"/>
</dbReference>